<dbReference type="SUPFAM" id="SSF57938">
    <property type="entry name" value="DnaJ/Hsp40 cysteine-rich domain"/>
    <property type="match status" value="1"/>
</dbReference>
<dbReference type="AlphaFoldDB" id="A0A556SA70"/>
<dbReference type="RefSeq" id="WP_143422812.1">
    <property type="nucleotide sequence ID" value="NZ_CAMLRN010000010.1"/>
</dbReference>
<dbReference type="Proteomes" id="UP000319483">
    <property type="component" value="Unassembled WGS sequence"/>
</dbReference>
<dbReference type="InterPro" id="IPR036410">
    <property type="entry name" value="HSP_DnaJ_Cys-rich_dom_sf"/>
</dbReference>
<evidence type="ECO:0000313" key="1">
    <source>
        <dbReference type="EMBL" id="TSJ98040.1"/>
    </source>
</evidence>
<gene>
    <name evidence="1" type="ORF">FPQ15_10235</name>
</gene>
<protein>
    <submittedName>
        <fullName evidence="1">Uncharacterized protein</fullName>
    </submittedName>
</protein>
<accession>A0A556SA70</accession>
<dbReference type="EMBL" id="VMHM01000013">
    <property type="protein sequence ID" value="TSJ98040.1"/>
    <property type="molecule type" value="Genomic_DNA"/>
</dbReference>
<reference evidence="1 2" key="1">
    <citation type="submission" date="2019-07" db="EMBL/GenBank/DDBJ databases">
        <title>Gilliamella genomes.</title>
        <authorList>
            <person name="Zheng H."/>
        </authorList>
    </citation>
    <scope>NUCLEOTIDE SEQUENCE [LARGE SCALE GENOMIC DNA]</scope>
    <source>
        <strain evidence="1 2">W8127</strain>
    </source>
</reference>
<dbReference type="Gene3D" id="2.10.230.10">
    <property type="entry name" value="Heat shock protein DnaJ, cysteine-rich domain"/>
    <property type="match status" value="1"/>
</dbReference>
<organism evidence="1 2">
    <name type="scientific">Gilliamella apicola</name>
    <dbReference type="NCBI Taxonomy" id="1196095"/>
    <lineage>
        <taxon>Bacteria</taxon>
        <taxon>Pseudomonadati</taxon>
        <taxon>Pseudomonadota</taxon>
        <taxon>Gammaproteobacteria</taxon>
        <taxon>Orbales</taxon>
        <taxon>Orbaceae</taxon>
        <taxon>Gilliamella</taxon>
    </lineage>
</organism>
<comment type="caution">
    <text evidence="1">The sequence shown here is derived from an EMBL/GenBank/DDBJ whole genome shotgun (WGS) entry which is preliminary data.</text>
</comment>
<proteinExistence type="predicted"/>
<evidence type="ECO:0000313" key="2">
    <source>
        <dbReference type="Proteomes" id="UP000319483"/>
    </source>
</evidence>
<name>A0A556SA70_9GAMM</name>
<sequence length="258" mass="29706">MKKIPGRCTEAVINLKKTKRASFEEVYFLVRIMTIFDYISLVEEKGNTTNDIRFKTFYKGHAVYIRPHYKVENINPKSQDWSIDFVLTIHRIINNKEIFIDSLGIEYDGHPSHFTPDRLLSDRKRDIQILIKEHVNLLRITKDIVTESFIEIEKAIFSFFDRKISIIDEVQSKTLSYINSLEDIPTLTTCQLCNGIGRLNFQDCPICHNMGSTPENQKIDLSEFEIFTCGKCGGITSNDCEFCAGEGKVTREIALSMT</sequence>